<keyword evidence="4 11" id="KW-0328">Glycosyltransferase</keyword>
<keyword evidence="3" id="KW-0337">GPI-anchor biosynthesis</keyword>
<keyword evidence="13" id="KW-1185">Reference proteome</keyword>
<keyword evidence="6 11" id="KW-0812">Transmembrane</keyword>
<feature type="transmembrane region" description="Helical" evidence="11">
    <location>
        <begin position="322"/>
        <end position="342"/>
    </location>
</feature>
<evidence type="ECO:0000256" key="4">
    <source>
        <dbReference type="ARBA" id="ARBA00022676"/>
    </source>
</evidence>
<comment type="similarity">
    <text evidence="10">Belongs to the glycosyltransferase 22 family. PIGZ subfamily.</text>
</comment>
<evidence type="ECO:0000256" key="1">
    <source>
        <dbReference type="ARBA" id="ARBA00004477"/>
    </source>
</evidence>
<evidence type="ECO:0000256" key="8">
    <source>
        <dbReference type="ARBA" id="ARBA00022989"/>
    </source>
</evidence>
<dbReference type="Pfam" id="PF03901">
    <property type="entry name" value="Glyco_transf_22"/>
    <property type="match status" value="1"/>
</dbReference>
<feature type="transmembrane region" description="Helical" evidence="11">
    <location>
        <begin position="242"/>
        <end position="260"/>
    </location>
</feature>
<feature type="transmembrane region" description="Helical" evidence="11">
    <location>
        <begin position="96"/>
        <end position="116"/>
    </location>
</feature>
<evidence type="ECO:0000256" key="6">
    <source>
        <dbReference type="ARBA" id="ARBA00022692"/>
    </source>
</evidence>
<keyword evidence="5" id="KW-0808">Transferase</keyword>
<feature type="transmembrane region" description="Helical" evidence="11">
    <location>
        <begin position="280"/>
        <end position="301"/>
    </location>
</feature>
<dbReference type="AlphaFoldDB" id="A0A5C3N158"/>
<dbReference type="PANTHER" id="PTHR22760:SF3">
    <property type="entry name" value="GPI MANNOSYLTRANSFERASE 4"/>
    <property type="match status" value="1"/>
</dbReference>
<accession>A0A5C3N158</accession>
<dbReference type="STRING" id="5364.A0A5C3N158"/>
<evidence type="ECO:0000256" key="9">
    <source>
        <dbReference type="ARBA" id="ARBA00023136"/>
    </source>
</evidence>
<sequence length="543" mass="60264">MPKFLTRLYTSFVMLRIFCAFWGTGYIHPDEYFQNGEVTAGDVLGFHVIKSWEWDPTAPCRAVLPPFITTGVAFATAKLAGLDVLIMHSVAPNPRMLFFAERFMFLLLSFVLDFAATRLVPNPQSRSYALLLISSSHVANAFQVRPFSNSLESLALSVSLVLLRSLLENHRQRHLNLLALVFVLGAFTRITFLASALPIGLQALTWISKQSAGSITSWLRLVVLPLGTAILTGLSLLCCDTLYFHGSLSAPVLTPLNFLLYNLSSKVAEEHGAHPRWLHVAVNLPMIVGPGLIYYSVRAISKDRQTTSSREDGKVKDNVNTAMSRTIAYTVVITLAVLSVPQHQEPRFLIPLLLPVVVLVVNSGQIYRAGKIFWVTSVFMNVALTALFGFLHQAGVVPSLFYVHGRISEEISLYGHLDVVYWRTYMPPRHLLGIRHDTYQDRSVSVTDIAGASTDVLLETIRHLISSADSRRPDCSKVYLVAPFWATDRVDLNAHGFILEHRVWPHLDMDHLGESVSLGVTDGLVLGVYSSQQDCALLGNGRL</sequence>
<feature type="transmembrane region" description="Helical" evidence="11">
    <location>
        <begin position="217"/>
        <end position="237"/>
    </location>
</feature>
<dbReference type="InterPro" id="IPR005599">
    <property type="entry name" value="GPI_mannosylTrfase"/>
</dbReference>
<comment type="pathway">
    <text evidence="2">Glycolipid biosynthesis; glycosylphosphatidylinositol-anchor biosynthesis.</text>
</comment>
<evidence type="ECO:0000256" key="11">
    <source>
        <dbReference type="RuleBase" id="RU363075"/>
    </source>
</evidence>
<name>A0A5C3N158_9AGAM</name>
<proteinExistence type="inferred from homology"/>
<dbReference type="PANTHER" id="PTHR22760">
    <property type="entry name" value="GLYCOSYLTRANSFERASE"/>
    <property type="match status" value="1"/>
</dbReference>
<dbReference type="EC" id="2.4.1.-" evidence="11"/>
<comment type="subcellular location">
    <subcellularLocation>
        <location evidence="1 11">Endoplasmic reticulum membrane</location>
        <topology evidence="1 11">Multi-pass membrane protein</topology>
    </subcellularLocation>
</comment>
<evidence type="ECO:0000313" key="13">
    <source>
        <dbReference type="Proteomes" id="UP000305948"/>
    </source>
</evidence>
<gene>
    <name evidence="12" type="ORF">OE88DRAFT_1630583</name>
</gene>
<feature type="transmembrane region" description="Helical" evidence="11">
    <location>
        <begin position="7"/>
        <end position="27"/>
    </location>
</feature>
<dbReference type="GO" id="GO:0005789">
    <property type="term" value="C:endoplasmic reticulum membrane"/>
    <property type="evidence" value="ECO:0007669"/>
    <property type="project" value="UniProtKB-SubCell"/>
</dbReference>
<dbReference type="GO" id="GO:0000026">
    <property type="term" value="F:alpha-1,2-mannosyltransferase activity"/>
    <property type="evidence" value="ECO:0007669"/>
    <property type="project" value="TreeGrafter"/>
</dbReference>
<dbReference type="OrthoDB" id="10066429at2759"/>
<evidence type="ECO:0000256" key="3">
    <source>
        <dbReference type="ARBA" id="ARBA00022502"/>
    </source>
</evidence>
<evidence type="ECO:0000256" key="2">
    <source>
        <dbReference type="ARBA" id="ARBA00004687"/>
    </source>
</evidence>
<organism evidence="12 13">
    <name type="scientific">Heliocybe sulcata</name>
    <dbReference type="NCBI Taxonomy" id="5364"/>
    <lineage>
        <taxon>Eukaryota</taxon>
        <taxon>Fungi</taxon>
        <taxon>Dikarya</taxon>
        <taxon>Basidiomycota</taxon>
        <taxon>Agaricomycotina</taxon>
        <taxon>Agaricomycetes</taxon>
        <taxon>Gloeophyllales</taxon>
        <taxon>Gloeophyllaceae</taxon>
        <taxon>Heliocybe</taxon>
    </lineage>
</organism>
<evidence type="ECO:0000256" key="10">
    <source>
        <dbReference type="ARBA" id="ARBA00038466"/>
    </source>
</evidence>
<keyword evidence="7 11" id="KW-0256">Endoplasmic reticulum</keyword>
<feature type="transmembrane region" description="Helical" evidence="11">
    <location>
        <begin position="372"/>
        <end position="391"/>
    </location>
</feature>
<dbReference type="Proteomes" id="UP000305948">
    <property type="component" value="Unassembled WGS sequence"/>
</dbReference>
<evidence type="ECO:0000256" key="7">
    <source>
        <dbReference type="ARBA" id="ARBA00022824"/>
    </source>
</evidence>
<dbReference type="GO" id="GO:0006506">
    <property type="term" value="P:GPI anchor biosynthetic process"/>
    <property type="evidence" value="ECO:0007669"/>
    <property type="project" value="UniProtKB-KW"/>
</dbReference>
<feature type="transmembrane region" description="Helical" evidence="11">
    <location>
        <begin position="348"/>
        <end position="367"/>
    </location>
</feature>
<evidence type="ECO:0000313" key="12">
    <source>
        <dbReference type="EMBL" id="TFK51027.1"/>
    </source>
</evidence>
<dbReference type="EMBL" id="ML213512">
    <property type="protein sequence ID" value="TFK51027.1"/>
    <property type="molecule type" value="Genomic_DNA"/>
</dbReference>
<keyword evidence="9 11" id="KW-0472">Membrane</keyword>
<reference evidence="12 13" key="1">
    <citation type="journal article" date="2019" name="Nat. Ecol. Evol.">
        <title>Megaphylogeny resolves global patterns of mushroom evolution.</title>
        <authorList>
            <person name="Varga T."/>
            <person name="Krizsan K."/>
            <person name="Foldi C."/>
            <person name="Dima B."/>
            <person name="Sanchez-Garcia M."/>
            <person name="Sanchez-Ramirez S."/>
            <person name="Szollosi G.J."/>
            <person name="Szarkandi J.G."/>
            <person name="Papp V."/>
            <person name="Albert L."/>
            <person name="Andreopoulos W."/>
            <person name="Angelini C."/>
            <person name="Antonin V."/>
            <person name="Barry K.W."/>
            <person name="Bougher N.L."/>
            <person name="Buchanan P."/>
            <person name="Buyck B."/>
            <person name="Bense V."/>
            <person name="Catcheside P."/>
            <person name="Chovatia M."/>
            <person name="Cooper J."/>
            <person name="Damon W."/>
            <person name="Desjardin D."/>
            <person name="Finy P."/>
            <person name="Geml J."/>
            <person name="Haridas S."/>
            <person name="Hughes K."/>
            <person name="Justo A."/>
            <person name="Karasinski D."/>
            <person name="Kautmanova I."/>
            <person name="Kiss B."/>
            <person name="Kocsube S."/>
            <person name="Kotiranta H."/>
            <person name="LaButti K.M."/>
            <person name="Lechner B.E."/>
            <person name="Liimatainen K."/>
            <person name="Lipzen A."/>
            <person name="Lukacs Z."/>
            <person name="Mihaltcheva S."/>
            <person name="Morgado L.N."/>
            <person name="Niskanen T."/>
            <person name="Noordeloos M.E."/>
            <person name="Ohm R.A."/>
            <person name="Ortiz-Santana B."/>
            <person name="Ovrebo C."/>
            <person name="Racz N."/>
            <person name="Riley R."/>
            <person name="Savchenko A."/>
            <person name="Shiryaev A."/>
            <person name="Soop K."/>
            <person name="Spirin V."/>
            <person name="Szebenyi C."/>
            <person name="Tomsovsky M."/>
            <person name="Tulloss R.E."/>
            <person name="Uehling J."/>
            <person name="Grigoriev I.V."/>
            <person name="Vagvolgyi C."/>
            <person name="Papp T."/>
            <person name="Martin F.M."/>
            <person name="Miettinen O."/>
            <person name="Hibbett D.S."/>
            <person name="Nagy L.G."/>
        </authorList>
    </citation>
    <scope>NUCLEOTIDE SEQUENCE [LARGE SCALE GENOMIC DNA]</scope>
    <source>
        <strain evidence="12 13">OMC1185</strain>
    </source>
</reference>
<keyword evidence="8 11" id="KW-1133">Transmembrane helix</keyword>
<feature type="transmembrane region" description="Helical" evidence="11">
    <location>
        <begin position="174"/>
        <end position="197"/>
    </location>
</feature>
<protein>
    <recommendedName>
        <fullName evidence="11">Mannosyltransferase</fullName>
        <ecNumber evidence="11">2.4.1.-</ecNumber>
    </recommendedName>
</protein>
<evidence type="ECO:0000256" key="5">
    <source>
        <dbReference type="ARBA" id="ARBA00022679"/>
    </source>
</evidence>